<gene>
    <name evidence="2" type="ORF">G8O29_09945</name>
</gene>
<dbReference type="RefSeq" id="WP_166403086.1">
    <property type="nucleotide sequence ID" value="NZ_JAANHS010000006.1"/>
</dbReference>
<dbReference type="Gene3D" id="2.40.160.10">
    <property type="entry name" value="Porin"/>
    <property type="match status" value="1"/>
</dbReference>
<protein>
    <recommendedName>
        <fullName evidence="4">Beta-barrel porin 2</fullName>
    </recommendedName>
</protein>
<comment type="caution">
    <text evidence="2">The sequence shown here is derived from an EMBL/GenBank/DDBJ whole genome shotgun (WGS) entry which is preliminary data.</text>
</comment>
<reference evidence="2 3" key="1">
    <citation type="journal article" date="2022" name="Microorganisms">
        <title>Genome Sequence and Characterization of a Xanthorhodopsin-Containing, Aerobic Anoxygenic Phototrophic Rhodobacter Species, Isolated from Mesophilic Conditions at Yellowstone National Park.</title>
        <authorList>
            <person name="Kyndt J.A."/>
            <person name="Robertson S."/>
            <person name="Shoffstall I.B."/>
            <person name="Ramaley R.F."/>
            <person name="Meyer T.E."/>
        </authorList>
    </citation>
    <scope>NUCLEOTIDE SEQUENCE [LARGE SCALE GENOMIC DNA]</scope>
    <source>
        <strain evidence="2 3">M37P</strain>
    </source>
</reference>
<keyword evidence="1" id="KW-0732">Signal</keyword>
<evidence type="ECO:0000256" key="1">
    <source>
        <dbReference type="SAM" id="SignalP"/>
    </source>
</evidence>
<feature type="chain" id="PRO_5047071797" description="Beta-barrel porin 2" evidence="1">
    <location>
        <begin position="26"/>
        <end position="444"/>
    </location>
</feature>
<sequence length="444" mass="47557">MRRAGHIVAGLCAVGAACLTGAASAQEGGVLLTFGIENRLEISRNAGLSVPGEGTEVANVTLLSFGLVSETPLDRLTFGVTGGLVARTGDEGSEFDFGRSALTFAYSREVPSAALALAAEFRSDDADSFGDDLGDIGADGTRSDLSLSARLETGRTSGVGLAFGLAYDRTDYQDTTDPDLVDSEEWRGDVAAILRFSEIATGRIGLRYRHREEEDLGTTTTDATTVFAGLDYAISERADLSVELGYTETETEDGGVIARERGPDASVRLSYDMPVGTAYALLSVTTDADEGQRQTFEIGRALETGRDTLAVRLGVTHGDETGTDVIGALEWTRALPDGSLGVSLERRVGYDADDDERVADSIFSLNLTRNLNETTTLLFDASYALRDSPSERIEQVDLDAGFRHQLTRDWGLSGGVGYTVRHEGGRAESPRLFLALSRDFQFRP</sequence>
<dbReference type="PROSITE" id="PS51257">
    <property type="entry name" value="PROKAR_LIPOPROTEIN"/>
    <property type="match status" value="1"/>
</dbReference>
<accession>A0ABX0G741</accession>
<organism evidence="2 3">
    <name type="scientific">Rhodobacter calidifons</name>
    <dbReference type="NCBI Taxonomy" id="2715277"/>
    <lineage>
        <taxon>Bacteria</taxon>
        <taxon>Pseudomonadati</taxon>
        <taxon>Pseudomonadota</taxon>
        <taxon>Alphaproteobacteria</taxon>
        <taxon>Rhodobacterales</taxon>
        <taxon>Rhodobacter group</taxon>
        <taxon>Rhodobacter</taxon>
    </lineage>
</organism>
<dbReference type="InterPro" id="IPR023614">
    <property type="entry name" value="Porin_dom_sf"/>
</dbReference>
<proteinExistence type="predicted"/>
<evidence type="ECO:0000313" key="2">
    <source>
        <dbReference type="EMBL" id="NHB77060.1"/>
    </source>
</evidence>
<feature type="signal peptide" evidence="1">
    <location>
        <begin position="1"/>
        <end position="25"/>
    </location>
</feature>
<evidence type="ECO:0008006" key="4">
    <source>
        <dbReference type="Google" id="ProtNLM"/>
    </source>
</evidence>
<keyword evidence="3" id="KW-1185">Reference proteome</keyword>
<name>A0ABX0G741_9RHOB</name>
<evidence type="ECO:0000313" key="3">
    <source>
        <dbReference type="Proteomes" id="UP001515660"/>
    </source>
</evidence>
<dbReference type="Proteomes" id="UP001515660">
    <property type="component" value="Unassembled WGS sequence"/>
</dbReference>
<dbReference type="EMBL" id="JAANHS010000006">
    <property type="protein sequence ID" value="NHB77060.1"/>
    <property type="molecule type" value="Genomic_DNA"/>
</dbReference>
<dbReference type="SUPFAM" id="SSF56935">
    <property type="entry name" value="Porins"/>
    <property type="match status" value="1"/>
</dbReference>